<protein>
    <recommendedName>
        <fullName evidence="4">Secreted protein</fullName>
    </recommendedName>
</protein>
<evidence type="ECO:0000313" key="2">
    <source>
        <dbReference type="EMBL" id="ODQ96604.1"/>
    </source>
</evidence>
<evidence type="ECO:0000313" key="3">
    <source>
        <dbReference type="Proteomes" id="UP000094243"/>
    </source>
</evidence>
<evidence type="ECO:0000256" key="1">
    <source>
        <dbReference type="SAM" id="SignalP"/>
    </source>
</evidence>
<dbReference type="EMBL" id="MIGZ01000001">
    <property type="protein sequence ID" value="ODQ96604.1"/>
    <property type="molecule type" value="Genomic_DNA"/>
</dbReference>
<dbReference type="Proteomes" id="UP000094243">
    <property type="component" value="Unassembled WGS sequence"/>
</dbReference>
<feature type="chain" id="PRO_5009135412" description="Secreted protein" evidence="1">
    <location>
        <begin position="21"/>
        <end position="68"/>
    </location>
</feature>
<accession>A0A1E3S3G3</accession>
<sequence>MFCLVVVVRSWCLCWSALFAAGFAGGDGCVYGGDLVVGHPVALLGVMAHTDHAMILGLPGQFGIGGKG</sequence>
<comment type="caution">
    <text evidence="2">The sequence shown here is derived from an EMBL/GenBank/DDBJ whole genome shotgun (WGS) entry which is preliminary data.</text>
</comment>
<keyword evidence="1" id="KW-0732">Signal</keyword>
<feature type="signal peptide" evidence="1">
    <location>
        <begin position="1"/>
        <end position="20"/>
    </location>
</feature>
<reference evidence="3" key="1">
    <citation type="submission" date="2016-09" db="EMBL/GenBank/DDBJ databases">
        <authorList>
            <person name="Greninger A.L."/>
            <person name="Jerome K.R."/>
            <person name="Mcnair B."/>
            <person name="Wallis C."/>
            <person name="Fang F."/>
        </authorList>
    </citation>
    <scope>NUCLEOTIDE SEQUENCE [LARGE SCALE GENOMIC DNA]</scope>
    <source>
        <strain evidence="3">M7</strain>
    </source>
</reference>
<organism evidence="2 3">
    <name type="scientific">Mycolicibacterium holsaticum</name>
    <dbReference type="NCBI Taxonomy" id="152142"/>
    <lineage>
        <taxon>Bacteria</taxon>
        <taxon>Bacillati</taxon>
        <taxon>Actinomycetota</taxon>
        <taxon>Actinomycetes</taxon>
        <taxon>Mycobacteriales</taxon>
        <taxon>Mycobacteriaceae</taxon>
        <taxon>Mycolicibacterium</taxon>
    </lineage>
</organism>
<name>A0A1E3S3G3_9MYCO</name>
<evidence type="ECO:0008006" key="4">
    <source>
        <dbReference type="Google" id="ProtNLM"/>
    </source>
</evidence>
<keyword evidence="3" id="KW-1185">Reference proteome</keyword>
<dbReference type="AlphaFoldDB" id="A0A1E3S3G3"/>
<proteinExistence type="predicted"/>
<gene>
    <name evidence="2" type="ORF">BHQ17_00065</name>
</gene>